<organism evidence="2 3">
    <name type="scientific">Chitinophaga rupis</name>
    <dbReference type="NCBI Taxonomy" id="573321"/>
    <lineage>
        <taxon>Bacteria</taxon>
        <taxon>Pseudomonadati</taxon>
        <taxon>Bacteroidota</taxon>
        <taxon>Chitinophagia</taxon>
        <taxon>Chitinophagales</taxon>
        <taxon>Chitinophagaceae</taxon>
        <taxon>Chitinophaga</taxon>
    </lineage>
</organism>
<evidence type="ECO:0000256" key="1">
    <source>
        <dbReference type="SAM" id="Phobius"/>
    </source>
</evidence>
<dbReference type="RefSeq" id="WP_089906458.1">
    <property type="nucleotide sequence ID" value="NZ_FOBB01000001.1"/>
</dbReference>
<keyword evidence="1" id="KW-0812">Transmembrane</keyword>
<sequence length="211" mass="22911">MNKKGKDIADELVEIVPGLNLPADAPFTAPEGYFNALPEQIMQRIRAANADPEPVQEELAALSSLLAAAPRPKPQNVPSGYFEELPERVMAAIAAEKQAVPAKVVPIRNTRRRYMAWIAAASVAAILTGVLFMFKGTSHNTSSLEAQLAGIPDQEIVDYLQTHTDAFDKEAIFSNVSTEEVADELPSMSTDLSSLPSEAIQKYLESSGWQN</sequence>
<keyword evidence="1" id="KW-0472">Membrane</keyword>
<proteinExistence type="predicted"/>
<keyword evidence="1" id="KW-1133">Transmembrane helix</keyword>
<reference evidence="2 3" key="1">
    <citation type="submission" date="2016-10" db="EMBL/GenBank/DDBJ databases">
        <authorList>
            <person name="de Groot N.N."/>
        </authorList>
    </citation>
    <scope>NUCLEOTIDE SEQUENCE [LARGE SCALE GENOMIC DNA]</scope>
    <source>
        <strain evidence="2 3">DSM 21039</strain>
    </source>
</reference>
<keyword evidence="3" id="KW-1185">Reference proteome</keyword>
<dbReference type="STRING" id="573321.SAMN04488505_101388"/>
<gene>
    <name evidence="2" type="ORF">SAMN04488505_101388</name>
</gene>
<accession>A0A1H7HUD3</accession>
<evidence type="ECO:0000313" key="3">
    <source>
        <dbReference type="Proteomes" id="UP000198984"/>
    </source>
</evidence>
<evidence type="ECO:0000313" key="2">
    <source>
        <dbReference type="EMBL" id="SEK53754.1"/>
    </source>
</evidence>
<dbReference type="AlphaFoldDB" id="A0A1H7HUD3"/>
<dbReference type="EMBL" id="FOBB01000001">
    <property type="protein sequence ID" value="SEK53754.1"/>
    <property type="molecule type" value="Genomic_DNA"/>
</dbReference>
<dbReference type="Proteomes" id="UP000198984">
    <property type="component" value="Unassembled WGS sequence"/>
</dbReference>
<name>A0A1H7HUD3_9BACT</name>
<dbReference type="OrthoDB" id="677448at2"/>
<protein>
    <submittedName>
        <fullName evidence="2">Uncharacterized protein</fullName>
    </submittedName>
</protein>
<feature type="transmembrane region" description="Helical" evidence="1">
    <location>
        <begin position="114"/>
        <end position="134"/>
    </location>
</feature>